<dbReference type="InterPro" id="IPR002797">
    <property type="entry name" value="Polysacc_synth"/>
</dbReference>
<evidence type="ECO:0000256" key="5">
    <source>
        <dbReference type="ARBA" id="ARBA00023136"/>
    </source>
</evidence>
<feature type="compositionally biased region" description="Basic and acidic residues" evidence="6">
    <location>
        <begin position="76"/>
        <end position="91"/>
    </location>
</feature>
<keyword evidence="9" id="KW-1185">Reference proteome</keyword>
<dbReference type="STRING" id="157463.GCA_001047075_01437"/>
<proteinExistence type="predicted"/>
<dbReference type="InterPro" id="IPR050833">
    <property type="entry name" value="Poly_Biosynth_Transport"/>
</dbReference>
<evidence type="ECO:0000256" key="3">
    <source>
        <dbReference type="ARBA" id="ARBA00022692"/>
    </source>
</evidence>
<evidence type="ECO:0000256" key="6">
    <source>
        <dbReference type="SAM" id="MobiDB-lite"/>
    </source>
</evidence>
<evidence type="ECO:0000313" key="9">
    <source>
        <dbReference type="Proteomes" id="UP000253891"/>
    </source>
</evidence>
<feature type="transmembrane region" description="Helical" evidence="7">
    <location>
        <begin position="577"/>
        <end position="595"/>
    </location>
</feature>
<feature type="transmembrane region" description="Helical" evidence="7">
    <location>
        <begin position="615"/>
        <end position="636"/>
    </location>
</feature>
<feature type="transmembrane region" description="Helical" evidence="7">
    <location>
        <begin position="475"/>
        <end position="498"/>
    </location>
</feature>
<keyword evidence="3 7" id="KW-0812">Transmembrane</keyword>
<dbReference type="InterPro" id="IPR024923">
    <property type="entry name" value="PG_synth_SpoVB"/>
</dbReference>
<feature type="transmembrane region" description="Helical" evidence="7">
    <location>
        <begin position="552"/>
        <end position="571"/>
    </location>
</feature>
<evidence type="ECO:0000256" key="1">
    <source>
        <dbReference type="ARBA" id="ARBA00004651"/>
    </source>
</evidence>
<dbReference type="AlphaFoldDB" id="A0A0K8MJ17"/>
<keyword evidence="2" id="KW-1003">Cell membrane</keyword>
<dbReference type="RefSeq" id="WP_061993842.1">
    <property type="nucleotide sequence ID" value="NZ_DF968005.1"/>
</dbReference>
<evidence type="ECO:0000313" key="8">
    <source>
        <dbReference type="EMBL" id="GAP00557.1"/>
    </source>
</evidence>
<keyword evidence="5 7" id="KW-0472">Membrane</keyword>
<evidence type="ECO:0000256" key="2">
    <source>
        <dbReference type="ARBA" id="ARBA00022475"/>
    </source>
</evidence>
<dbReference type="EMBL" id="DF968005">
    <property type="protein sequence ID" value="GAP00557.1"/>
    <property type="molecule type" value="Genomic_DNA"/>
</dbReference>
<feature type="region of interest" description="Disordered" evidence="6">
    <location>
        <begin position="42"/>
        <end position="61"/>
    </location>
</feature>
<feature type="transmembrane region" description="Helical" evidence="7">
    <location>
        <begin position="248"/>
        <end position="266"/>
    </location>
</feature>
<organism evidence="8 9">
    <name type="scientific">Fructobacillus ficulneus</name>
    <dbReference type="NCBI Taxonomy" id="157463"/>
    <lineage>
        <taxon>Bacteria</taxon>
        <taxon>Bacillati</taxon>
        <taxon>Bacillota</taxon>
        <taxon>Bacilli</taxon>
        <taxon>Lactobacillales</taxon>
        <taxon>Lactobacillaceae</taxon>
        <taxon>Fructobacillus</taxon>
    </lineage>
</organism>
<feature type="transmembrane region" description="Helical" evidence="7">
    <location>
        <begin position="642"/>
        <end position="663"/>
    </location>
</feature>
<sequence>MSQDSNQNQEKKQGPLDRSALDNQLLTADELLAKLEVNLRPKSRRAKSFGKSRLNKPYSKKQSWWSFSSEKKARQKASKDLVKRQETRQKNQQDWAASQGDEVTTLADEAVASFGQSASDSQALDQSQGGGNNALVRGSFWLSLGNIVSRLLGAVYILPWLAMLGQAANQGNALFSQGYNIYAILLSIATFGFPSAISKVMAQLIAKKDQKGLWSLTIKSLQIGVILGIVFSILLYVAAPALSNGNSAVVPVLHSLAPAVLIFPVMSMIRGIFQGHQLMHISAMSDIFEQVGRVIYLLGATWLVLSHDSSNWTGAVVQSTFAAFIGALFSMAVLGYGWVRYARLIHPVAGVPDEQAVLAQRSNAGRSASSDEKTPEPTAKALDLVWSILKESWPFVVIGSSTNLFLFVDQYTYFPLMKTFFHSTANNLQIQFALFSANPNKLVMIVISFATSIAATALPILAAKKAAGNAKELKEQLVAVLRLTSLVLIPSALGMYAIADPLYRFFYPIDHTVQEGVYLLQFSAFLTVIMSFFMLLAFILQALSHGTEVMRAFGWGFLIKLIVQAPLIYLFQGMGALIATALGLGWSLILMMKFLKREYHVSLGTIRTTMTKTYVAAIIMAIVAFAVSWLSTHYLLAATSKIGAGLATALGVGAGLVVLVILYKKMGLLRQVLARGQK</sequence>
<dbReference type="CDD" id="cd13124">
    <property type="entry name" value="MATE_SpoVB_like"/>
    <property type="match status" value="1"/>
</dbReference>
<feature type="transmembrane region" description="Helical" evidence="7">
    <location>
        <begin position="223"/>
        <end position="242"/>
    </location>
</feature>
<feature type="transmembrane region" description="Helical" evidence="7">
    <location>
        <begin position="287"/>
        <end position="305"/>
    </location>
</feature>
<feature type="region of interest" description="Disordered" evidence="6">
    <location>
        <begin position="1"/>
        <end position="21"/>
    </location>
</feature>
<feature type="region of interest" description="Disordered" evidence="6">
    <location>
        <begin position="76"/>
        <end position="100"/>
    </location>
</feature>
<name>A0A0K8MJ17_9LACO</name>
<reference evidence="8 9" key="1">
    <citation type="journal article" date="2015" name="BMC Genomics">
        <title>Comparative genomics of Fructobacillus spp. and Leuconostoc spp. reveals niche-specific evolution of Fructobacillus spp.</title>
        <authorList>
            <person name="Endo A."/>
            <person name="Tanizawa Y."/>
            <person name="Tanaka N."/>
            <person name="Maeno S."/>
            <person name="Kumar H."/>
            <person name="Shiwa Y."/>
            <person name="Okada S."/>
            <person name="Yoshikawa H."/>
            <person name="Dicks L."/>
            <person name="Nakagawa J."/>
            <person name="Arita M."/>
        </authorList>
    </citation>
    <scope>NUCLEOTIDE SEQUENCE [LARGE SCALE GENOMIC DNA]</scope>
    <source>
        <strain evidence="8 9">JCM 12225</strain>
    </source>
</reference>
<keyword evidence="4 7" id="KW-1133">Transmembrane helix</keyword>
<comment type="subcellular location">
    <subcellularLocation>
        <location evidence="1">Cell membrane</location>
        <topology evidence="1">Multi-pass membrane protein</topology>
    </subcellularLocation>
</comment>
<feature type="transmembrane region" description="Helical" evidence="7">
    <location>
        <begin position="140"/>
        <end position="161"/>
    </location>
</feature>
<feature type="compositionally biased region" description="Basic residues" evidence="6">
    <location>
        <begin position="42"/>
        <end position="54"/>
    </location>
</feature>
<evidence type="ECO:0000256" key="4">
    <source>
        <dbReference type="ARBA" id="ARBA00022989"/>
    </source>
</evidence>
<feature type="transmembrane region" description="Helical" evidence="7">
    <location>
        <begin position="518"/>
        <end position="540"/>
    </location>
</feature>
<protein>
    <submittedName>
        <fullName evidence="8">Polysaccharide transport membrane protein</fullName>
    </submittedName>
</protein>
<gene>
    <name evidence="8" type="ORF">FFIC_285760</name>
</gene>
<dbReference type="OrthoDB" id="9775950at2"/>
<dbReference type="PANTHER" id="PTHR30250">
    <property type="entry name" value="PST FAMILY PREDICTED COLANIC ACID TRANSPORTER"/>
    <property type="match status" value="1"/>
</dbReference>
<evidence type="ECO:0000256" key="7">
    <source>
        <dbReference type="SAM" id="Phobius"/>
    </source>
</evidence>
<dbReference type="PANTHER" id="PTHR30250:SF21">
    <property type="entry name" value="LIPID II FLIPPASE MURJ"/>
    <property type="match status" value="1"/>
</dbReference>
<accession>A0A0K8MJ17</accession>
<feature type="transmembrane region" description="Helical" evidence="7">
    <location>
        <begin position="181"/>
        <end position="202"/>
    </location>
</feature>
<dbReference type="Proteomes" id="UP000253891">
    <property type="component" value="Unassembled WGS sequence"/>
</dbReference>
<feature type="transmembrane region" description="Helical" evidence="7">
    <location>
        <begin position="393"/>
        <end position="414"/>
    </location>
</feature>
<dbReference type="GO" id="GO:0005886">
    <property type="term" value="C:plasma membrane"/>
    <property type="evidence" value="ECO:0007669"/>
    <property type="project" value="UniProtKB-SubCell"/>
</dbReference>
<dbReference type="Pfam" id="PF01943">
    <property type="entry name" value="Polysacc_synt"/>
    <property type="match status" value="1"/>
</dbReference>
<feature type="transmembrane region" description="Helical" evidence="7">
    <location>
        <begin position="442"/>
        <end position="463"/>
    </location>
</feature>
<feature type="transmembrane region" description="Helical" evidence="7">
    <location>
        <begin position="317"/>
        <end position="339"/>
    </location>
</feature>